<evidence type="ECO:0000313" key="2">
    <source>
        <dbReference type="Proteomes" id="UP000322997"/>
    </source>
</evidence>
<accession>A0A5D4S2V8</accession>
<reference evidence="1 2" key="1">
    <citation type="submission" date="2019-08" db="EMBL/GenBank/DDBJ databases">
        <title>Bacillus genomes from the desert of Cuatro Cienegas, Coahuila.</title>
        <authorList>
            <person name="Olmedo-Alvarez G."/>
        </authorList>
    </citation>
    <scope>NUCLEOTIDE SEQUENCE [LARGE SCALE GENOMIC DNA]</scope>
    <source>
        <strain evidence="1 2">CH108_3D</strain>
    </source>
</reference>
<protein>
    <submittedName>
        <fullName evidence="1">Uncharacterized protein</fullName>
    </submittedName>
</protein>
<dbReference type="Proteomes" id="UP000322997">
    <property type="component" value="Unassembled WGS sequence"/>
</dbReference>
<organism evidence="1 2">
    <name type="scientific">Rossellomorea marisflavi</name>
    <dbReference type="NCBI Taxonomy" id="189381"/>
    <lineage>
        <taxon>Bacteria</taxon>
        <taxon>Bacillati</taxon>
        <taxon>Bacillota</taxon>
        <taxon>Bacilli</taxon>
        <taxon>Bacillales</taxon>
        <taxon>Bacillaceae</taxon>
        <taxon>Rossellomorea</taxon>
    </lineage>
</organism>
<gene>
    <name evidence="1" type="ORF">FZC83_02395</name>
</gene>
<sequence length="168" mass="19849">MSKQLSIAVLEEEIKHYDEVFEVDFVGRNGESYVVKIHPYFKPEKVSATLREAGDFFNKAKEEKLVVPEFEQEDLIMFFIVKQFTNLKFTRSKKAKKVYSEFKIAINTPLFAEIVKAFPDESLEAVYKRMYEIQEKTQEFQEKYVKQAEEVFAEMKTKNKEIFAPKSE</sequence>
<dbReference type="AlphaFoldDB" id="A0A5D4S2V8"/>
<comment type="caution">
    <text evidence="1">The sequence shown here is derived from an EMBL/GenBank/DDBJ whole genome shotgun (WGS) entry which is preliminary data.</text>
</comment>
<dbReference type="RefSeq" id="WP_148984477.1">
    <property type="nucleotide sequence ID" value="NZ_JBNILK010000001.1"/>
</dbReference>
<name>A0A5D4S2V8_9BACI</name>
<proteinExistence type="predicted"/>
<evidence type="ECO:0000313" key="1">
    <source>
        <dbReference type="EMBL" id="TYS56444.1"/>
    </source>
</evidence>
<dbReference type="EMBL" id="VTEQ01000001">
    <property type="protein sequence ID" value="TYS56444.1"/>
    <property type="molecule type" value="Genomic_DNA"/>
</dbReference>